<accession>A0A834L4R3</accession>
<keyword evidence="10" id="KW-1185">Reference proteome</keyword>
<keyword evidence="4" id="KW-0131">Cell cycle</keyword>
<dbReference type="Gene3D" id="1.10.472.10">
    <property type="entry name" value="Cyclin-like"/>
    <property type="match status" value="2"/>
</dbReference>
<dbReference type="InterPro" id="IPR004367">
    <property type="entry name" value="Cyclin_C-dom"/>
</dbReference>
<organism evidence="9 10">
    <name type="scientific">Rhododendron simsii</name>
    <name type="common">Sims's rhododendron</name>
    <dbReference type="NCBI Taxonomy" id="118357"/>
    <lineage>
        <taxon>Eukaryota</taxon>
        <taxon>Viridiplantae</taxon>
        <taxon>Streptophyta</taxon>
        <taxon>Embryophyta</taxon>
        <taxon>Tracheophyta</taxon>
        <taxon>Spermatophyta</taxon>
        <taxon>Magnoliopsida</taxon>
        <taxon>eudicotyledons</taxon>
        <taxon>Gunneridae</taxon>
        <taxon>Pentapetalae</taxon>
        <taxon>asterids</taxon>
        <taxon>Ericales</taxon>
        <taxon>Ericaceae</taxon>
        <taxon>Ericoideae</taxon>
        <taxon>Rhodoreae</taxon>
        <taxon>Rhododendron</taxon>
    </lineage>
</organism>
<dbReference type="PANTHER" id="PTHR10177">
    <property type="entry name" value="CYCLINS"/>
    <property type="match status" value="1"/>
</dbReference>
<dbReference type="Pfam" id="PF00134">
    <property type="entry name" value="Cyclin_N"/>
    <property type="match status" value="1"/>
</dbReference>
<dbReference type="Proteomes" id="UP000626092">
    <property type="component" value="Unassembled WGS sequence"/>
</dbReference>
<dbReference type="SMART" id="SM01332">
    <property type="entry name" value="Cyclin_C"/>
    <property type="match status" value="1"/>
</dbReference>
<feature type="region of interest" description="Disordered" evidence="6">
    <location>
        <begin position="291"/>
        <end position="310"/>
    </location>
</feature>
<evidence type="ECO:0000256" key="4">
    <source>
        <dbReference type="ARBA" id="ARBA00023306"/>
    </source>
</evidence>
<gene>
    <name evidence="9" type="ORF">RHSIM_RhsimUnG0123700</name>
</gene>
<evidence type="ECO:0000313" key="10">
    <source>
        <dbReference type="Proteomes" id="UP000626092"/>
    </source>
</evidence>
<evidence type="ECO:0000256" key="5">
    <source>
        <dbReference type="RuleBase" id="RU000383"/>
    </source>
</evidence>
<keyword evidence="2" id="KW-0132">Cell division</keyword>
<evidence type="ECO:0000256" key="6">
    <source>
        <dbReference type="SAM" id="MobiDB-lite"/>
    </source>
</evidence>
<feature type="domain" description="Cyclin C-terminal" evidence="8">
    <location>
        <begin position="173"/>
        <end position="319"/>
    </location>
</feature>
<dbReference type="SMART" id="SM00385">
    <property type="entry name" value="CYCLIN"/>
    <property type="match status" value="1"/>
</dbReference>
<dbReference type="FunFam" id="1.10.472.10:FF:000060">
    <property type="entry name" value="D6-type cyclin"/>
    <property type="match status" value="1"/>
</dbReference>
<dbReference type="Pfam" id="PF02984">
    <property type="entry name" value="Cyclin_C"/>
    <property type="match status" value="1"/>
</dbReference>
<evidence type="ECO:0008006" key="11">
    <source>
        <dbReference type="Google" id="ProtNLM"/>
    </source>
</evidence>
<comment type="similarity">
    <text evidence="1">Belongs to the cyclin family. Cyclin D subfamily.</text>
</comment>
<evidence type="ECO:0000259" key="8">
    <source>
        <dbReference type="SMART" id="SM01332"/>
    </source>
</evidence>
<dbReference type="SUPFAM" id="SSF47954">
    <property type="entry name" value="Cyclin-like"/>
    <property type="match status" value="1"/>
</dbReference>
<dbReference type="InterPro" id="IPR036915">
    <property type="entry name" value="Cyclin-like_sf"/>
</dbReference>
<feature type="region of interest" description="Disordered" evidence="6">
    <location>
        <begin position="1"/>
        <end position="25"/>
    </location>
</feature>
<evidence type="ECO:0000259" key="7">
    <source>
        <dbReference type="SMART" id="SM00385"/>
    </source>
</evidence>
<name>A0A834L4R3_RHOSS</name>
<protein>
    <recommendedName>
        <fullName evidence="11">B-like cyclin</fullName>
    </recommendedName>
</protein>
<dbReference type="InterPro" id="IPR006671">
    <property type="entry name" value="Cyclin_N"/>
</dbReference>
<dbReference type="OrthoDB" id="5590282at2759"/>
<sequence>MPHSPVNSAADSSAAPPSPPPDETTVNRLIESEHRHMPRPDFLRSIDLTSRQDSINWILKHLFKTPFIISVAVNGINTQVHSHYRFGPVTTFLSVNYFDRFLSSNSLPKKANGWPFQLLAVACLSLAAKMEERYVPLLLDLQIFEPKFLFESQTVQRMELLVVANLNWRLRSVTPFDYIDYFVSKLPRSGSESDFTRPVIAVSSDLILNTVRVIDFSGFPPSIVAAAAVVAAARESADLPETFYERVNKVILRFVKYIHFVRLKMAFGEMVRSCLQLMEVYLMDTCPSVGHKDRSISEPPPPPSPDGVLDAAASVSCDTLSENLSLAQLPAALGQEKPGCKISDSDHLLQTYNSDDSA</sequence>
<evidence type="ECO:0000313" key="9">
    <source>
        <dbReference type="EMBL" id="KAF7113462.1"/>
    </source>
</evidence>
<evidence type="ECO:0000256" key="2">
    <source>
        <dbReference type="ARBA" id="ARBA00022618"/>
    </source>
</evidence>
<dbReference type="InterPro" id="IPR013763">
    <property type="entry name" value="Cyclin-like_dom"/>
</dbReference>
<feature type="domain" description="Cyclin-like" evidence="7">
    <location>
        <begin position="78"/>
        <end position="164"/>
    </location>
</feature>
<proteinExistence type="inferred from homology"/>
<evidence type="ECO:0000256" key="1">
    <source>
        <dbReference type="ARBA" id="ARBA00009065"/>
    </source>
</evidence>
<dbReference type="GO" id="GO:0051301">
    <property type="term" value="P:cell division"/>
    <property type="evidence" value="ECO:0007669"/>
    <property type="project" value="UniProtKB-KW"/>
</dbReference>
<evidence type="ECO:0000256" key="3">
    <source>
        <dbReference type="ARBA" id="ARBA00023127"/>
    </source>
</evidence>
<dbReference type="CDD" id="cd20543">
    <property type="entry name" value="CYCLIN_AtCycD-like_rpt1"/>
    <property type="match status" value="1"/>
</dbReference>
<reference evidence="9" key="1">
    <citation type="submission" date="2019-11" db="EMBL/GenBank/DDBJ databases">
        <authorList>
            <person name="Liu Y."/>
            <person name="Hou J."/>
            <person name="Li T.-Q."/>
            <person name="Guan C.-H."/>
            <person name="Wu X."/>
            <person name="Wu H.-Z."/>
            <person name="Ling F."/>
            <person name="Zhang R."/>
            <person name="Shi X.-G."/>
            <person name="Ren J.-P."/>
            <person name="Chen E.-F."/>
            <person name="Sun J.-M."/>
        </authorList>
    </citation>
    <scope>NUCLEOTIDE SEQUENCE</scope>
    <source>
        <strain evidence="9">Adult_tree_wgs_1</strain>
        <tissue evidence="9">Leaves</tissue>
    </source>
</reference>
<dbReference type="EMBL" id="WJXA01000285">
    <property type="protein sequence ID" value="KAF7113462.1"/>
    <property type="molecule type" value="Genomic_DNA"/>
</dbReference>
<dbReference type="AlphaFoldDB" id="A0A834L4R3"/>
<dbReference type="InterPro" id="IPR039361">
    <property type="entry name" value="Cyclin"/>
</dbReference>
<comment type="caution">
    <text evidence="9">The sequence shown here is derived from an EMBL/GenBank/DDBJ whole genome shotgun (WGS) entry which is preliminary data.</text>
</comment>
<keyword evidence="3 5" id="KW-0195">Cyclin</keyword>